<sequence length="80" mass="8003">MPGMNGQGPAGMGSRPGRGLGPCGLGKRKDEMREGLAQTGTLQGGRGMGGRRGSRRFCRGAGYGGPAVPEPSSSSGPDEV</sequence>
<evidence type="ECO:0000256" key="1">
    <source>
        <dbReference type="SAM" id="MobiDB-lite"/>
    </source>
</evidence>
<dbReference type="Proteomes" id="UP001209681">
    <property type="component" value="Unassembled WGS sequence"/>
</dbReference>
<proteinExistence type="predicted"/>
<feature type="region of interest" description="Disordered" evidence="1">
    <location>
        <begin position="1"/>
        <end position="80"/>
    </location>
</feature>
<name>A0ABT3N7J7_9BACT</name>
<dbReference type="RefSeq" id="WP_265423993.1">
    <property type="nucleotide sequence ID" value="NZ_JAPFPW010000003.1"/>
</dbReference>
<comment type="caution">
    <text evidence="2">The sequence shown here is derived from an EMBL/GenBank/DDBJ whole genome shotgun (WGS) entry which is preliminary data.</text>
</comment>
<dbReference type="Pfam" id="PF17253">
    <property type="entry name" value="DUF5320"/>
    <property type="match status" value="1"/>
</dbReference>
<gene>
    <name evidence="2" type="ORF">OOT00_03955</name>
</gene>
<feature type="compositionally biased region" description="Gly residues" evidence="1">
    <location>
        <begin position="42"/>
        <end position="51"/>
    </location>
</feature>
<evidence type="ECO:0000313" key="3">
    <source>
        <dbReference type="Proteomes" id="UP001209681"/>
    </source>
</evidence>
<feature type="compositionally biased region" description="Polar residues" evidence="1">
    <location>
        <begin position="71"/>
        <end position="80"/>
    </location>
</feature>
<evidence type="ECO:0000313" key="2">
    <source>
        <dbReference type="EMBL" id="MCW7753136.1"/>
    </source>
</evidence>
<reference evidence="2 3" key="1">
    <citation type="submission" date="2022-11" db="EMBL/GenBank/DDBJ databases">
        <title>Desulfobotulus tamanensis H1 sp. nov. - anaerobic, alkaliphilic, sulphate reducing bacterium isolated from terrestrial mud volcano.</title>
        <authorList>
            <person name="Frolova A."/>
            <person name="Merkel A.Y."/>
            <person name="Slobodkin A.I."/>
        </authorList>
    </citation>
    <scope>NUCLEOTIDE SEQUENCE [LARGE SCALE GENOMIC DNA]</scope>
    <source>
        <strain evidence="2 3">H1</strain>
    </source>
</reference>
<dbReference type="InterPro" id="IPR035205">
    <property type="entry name" value="DUF5320"/>
</dbReference>
<feature type="compositionally biased region" description="Gly residues" evidence="1">
    <location>
        <begin position="1"/>
        <end position="24"/>
    </location>
</feature>
<accession>A0ABT3N7J7</accession>
<keyword evidence="3" id="KW-1185">Reference proteome</keyword>
<organism evidence="2 3">
    <name type="scientific">Desulfobotulus pelophilus</name>
    <dbReference type="NCBI Taxonomy" id="2823377"/>
    <lineage>
        <taxon>Bacteria</taxon>
        <taxon>Pseudomonadati</taxon>
        <taxon>Thermodesulfobacteriota</taxon>
        <taxon>Desulfobacteria</taxon>
        <taxon>Desulfobacterales</taxon>
        <taxon>Desulfobacteraceae</taxon>
        <taxon>Desulfobotulus</taxon>
    </lineage>
</organism>
<dbReference type="EMBL" id="JAPFPW010000003">
    <property type="protein sequence ID" value="MCW7753136.1"/>
    <property type="molecule type" value="Genomic_DNA"/>
</dbReference>
<protein>
    <submittedName>
        <fullName evidence="2">DUF5320 family protein</fullName>
    </submittedName>
</protein>